<name>A0AAN5CZQ7_9BILA</name>
<feature type="compositionally biased region" description="Basic and acidic residues" evidence="1">
    <location>
        <begin position="88"/>
        <end position="99"/>
    </location>
</feature>
<proteinExistence type="predicted"/>
<organism evidence="2 3">
    <name type="scientific">Pristionchus mayeri</name>
    <dbReference type="NCBI Taxonomy" id="1317129"/>
    <lineage>
        <taxon>Eukaryota</taxon>
        <taxon>Metazoa</taxon>
        <taxon>Ecdysozoa</taxon>
        <taxon>Nematoda</taxon>
        <taxon>Chromadorea</taxon>
        <taxon>Rhabditida</taxon>
        <taxon>Rhabditina</taxon>
        <taxon>Diplogasteromorpha</taxon>
        <taxon>Diplogasteroidea</taxon>
        <taxon>Neodiplogasteridae</taxon>
        <taxon>Pristionchus</taxon>
    </lineage>
</organism>
<dbReference type="AlphaFoldDB" id="A0AAN5CZQ7"/>
<dbReference type="EMBL" id="BTRK01000005">
    <property type="protein sequence ID" value="GMR53405.1"/>
    <property type="molecule type" value="Genomic_DNA"/>
</dbReference>
<accession>A0AAN5CZQ7</accession>
<feature type="non-terminal residue" evidence="2">
    <location>
        <position position="1"/>
    </location>
</feature>
<evidence type="ECO:0000256" key="1">
    <source>
        <dbReference type="SAM" id="MobiDB-lite"/>
    </source>
</evidence>
<dbReference type="Proteomes" id="UP001328107">
    <property type="component" value="Unassembled WGS sequence"/>
</dbReference>
<feature type="region of interest" description="Disordered" evidence="1">
    <location>
        <begin position="1"/>
        <end position="48"/>
    </location>
</feature>
<comment type="caution">
    <text evidence="2">The sequence shown here is derived from an EMBL/GenBank/DDBJ whole genome shotgun (WGS) entry which is preliminary data.</text>
</comment>
<keyword evidence="3" id="KW-1185">Reference proteome</keyword>
<feature type="compositionally biased region" description="Polar residues" evidence="1">
    <location>
        <begin position="1"/>
        <end position="12"/>
    </location>
</feature>
<evidence type="ECO:0000313" key="2">
    <source>
        <dbReference type="EMBL" id="GMR53405.1"/>
    </source>
</evidence>
<feature type="non-terminal residue" evidence="2">
    <location>
        <position position="225"/>
    </location>
</feature>
<feature type="region of interest" description="Disordered" evidence="1">
    <location>
        <begin position="88"/>
        <end position="119"/>
    </location>
</feature>
<gene>
    <name evidence="2" type="ORF">PMAYCL1PPCAC_23600</name>
</gene>
<feature type="compositionally biased region" description="Basic residues" evidence="1">
    <location>
        <begin position="31"/>
        <end position="43"/>
    </location>
</feature>
<reference evidence="3" key="1">
    <citation type="submission" date="2022-10" db="EMBL/GenBank/DDBJ databases">
        <title>Genome assembly of Pristionchus species.</title>
        <authorList>
            <person name="Yoshida K."/>
            <person name="Sommer R.J."/>
        </authorList>
    </citation>
    <scope>NUCLEOTIDE SEQUENCE [LARGE SCALE GENOMIC DNA]</scope>
    <source>
        <strain evidence="3">RS5460</strain>
    </source>
</reference>
<sequence length="225" mass="25796">IEGLTMNWSPLPSNVLPRREETTHSGGMKRGEKRKRKKKRTKKIQTANYALSLNSQTATKFELDEDLKLRLDLERELRLINEEKEEGKKWRTKGTKSERVNGMSKSWGRSGKRGKHMDMDKDPMFAMEMEVVRTKKLREQMNGHSPRKLHKEYGRTFRSGGNKPPLSQARIVSRGDRIIEQRVSMIGGHKITVDLANPALHGADLMMNPGAVIHDGLDANRKKEE</sequence>
<protein>
    <submittedName>
        <fullName evidence="2">Uncharacterized protein</fullName>
    </submittedName>
</protein>
<evidence type="ECO:0000313" key="3">
    <source>
        <dbReference type="Proteomes" id="UP001328107"/>
    </source>
</evidence>